<dbReference type="InterPro" id="IPR000010">
    <property type="entry name" value="Cystatin_dom"/>
</dbReference>
<feature type="region of interest" description="Disordered" evidence="6">
    <location>
        <begin position="353"/>
        <end position="450"/>
    </location>
</feature>
<dbReference type="InterPro" id="IPR027358">
    <property type="entry name" value="Kininogen-type_cystatin_dom"/>
</dbReference>
<accession>A0A315VEM2</accession>
<keyword evidence="2" id="KW-0789">Thiol protease inhibitor</keyword>
<evidence type="ECO:0000256" key="2">
    <source>
        <dbReference type="ARBA" id="ARBA00022704"/>
    </source>
</evidence>
<comment type="caution">
    <text evidence="8">The sequence shown here is derived from an EMBL/GenBank/DDBJ whole genome shotgun (WGS) entry which is preliminary data.</text>
</comment>
<evidence type="ECO:0000313" key="9">
    <source>
        <dbReference type="Proteomes" id="UP000250572"/>
    </source>
</evidence>
<reference evidence="8 9" key="1">
    <citation type="journal article" date="2018" name="G3 (Bethesda)">
        <title>A High-Quality Reference Genome for the Invasive Mosquitofish Gambusia affinis Using a Chicago Library.</title>
        <authorList>
            <person name="Hoffberg S.L."/>
            <person name="Troendle N.J."/>
            <person name="Glenn T.C."/>
            <person name="Mahmud O."/>
            <person name="Louha S."/>
            <person name="Chalopin D."/>
            <person name="Bennetzen J.L."/>
            <person name="Mauricio R."/>
        </authorList>
    </citation>
    <scope>NUCLEOTIDE SEQUENCE [LARGE SCALE GENOMIC DNA]</scope>
    <source>
        <strain evidence="8">NE01/NJP1002.9</strain>
        <tissue evidence="8">Muscle</tissue>
    </source>
</reference>
<dbReference type="Pfam" id="PF00031">
    <property type="entry name" value="Cystatin"/>
    <property type="match status" value="2"/>
</dbReference>
<feature type="domain" description="Cystatin kininogen-type" evidence="7">
    <location>
        <begin position="126"/>
        <end position="230"/>
    </location>
</feature>
<dbReference type="GO" id="GO:0004869">
    <property type="term" value="F:cysteine-type endopeptidase inhibitor activity"/>
    <property type="evidence" value="ECO:0007669"/>
    <property type="project" value="UniProtKB-KW"/>
</dbReference>
<evidence type="ECO:0000256" key="4">
    <source>
        <dbReference type="ARBA" id="ARBA00023157"/>
    </source>
</evidence>
<dbReference type="FunFam" id="3.10.450.10:FF:000002">
    <property type="entry name" value="Kininogen 1"/>
    <property type="match status" value="1"/>
</dbReference>
<organism evidence="8 9">
    <name type="scientific">Gambusia affinis</name>
    <name type="common">Western mosquitofish</name>
    <name type="synonym">Heterandria affinis</name>
    <dbReference type="NCBI Taxonomy" id="33528"/>
    <lineage>
        <taxon>Eukaryota</taxon>
        <taxon>Metazoa</taxon>
        <taxon>Chordata</taxon>
        <taxon>Craniata</taxon>
        <taxon>Vertebrata</taxon>
        <taxon>Euteleostomi</taxon>
        <taxon>Actinopterygii</taxon>
        <taxon>Neopterygii</taxon>
        <taxon>Teleostei</taxon>
        <taxon>Neoteleostei</taxon>
        <taxon>Acanthomorphata</taxon>
        <taxon>Ovalentaria</taxon>
        <taxon>Atherinomorphae</taxon>
        <taxon>Cyprinodontiformes</taxon>
        <taxon>Poeciliidae</taxon>
        <taxon>Poeciliinae</taxon>
        <taxon>Gambusia</taxon>
    </lineage>
</organism>
<evidence type="ECO:0000313" key="8">
    <source>
        <dbReference type="EMBL" id="PWA21257.1"/>
    </source>
</evidence>
<dbReference type="PANTHER" id="PTHR13814">
    <property type="entry name" value="FETUIN"/>
    <property type="match status" value="1"/>
</dbReference>
<dbReference type="AlphaFoldDB" id="A0A315VEM2"/>
<evidence type="ECO:0000256" key="6">
    <source>
        <dbReference type="SAM" id="MobiDB-lite"/>
    </source>
</evidence>
<name>A0A315VEM2_GAMAF</name>
<feature type="domain" description="Cystatin kininogen-type" evidence="7">
    <location>
        <begin position="246"/>
        <end position="352"/>
    </location>
</feature>
<dbReference type="PANTHER" id="PTHR13814:SF12">
    <property type="entry name" value="KININOGEN-1"/>
    <property type="match status" value="1"/>
</dbReference>
<evidence type="ECO:0000256" key="1">
    <source>
        <dbReference type="ARBA" id="ARBA00022690"/>
    </source>
</evidence>
<dbReference type="Gene3D" id="3.10.450.10">
    <property type="match status" value="2"/>
</dbReference>
<dbReference type="GO" id="GO:0072562">
    <property type="term" value="C:blood microparticle"/>
    <property type="evidence" value="ECO:0007669"/>
    <property type="project" value="TreeGrafter"/>
</dbReference>
<keyword evidence="3" id="KW-0732">Signal</keyword>
<proteinExistence type="predicted"/>
<evidence type="ECO:0000256" key="3">
    <source>
        <dbReference type="ARBA" id="ARBA00022729"/>
    </source>
</evidence>
<dbReference type="GO" id="GO:0030195">
    <property type="term" value="P:negative regulation of blood coagulation"/>
    <property type="evidence" value="ECO:0007669"/>
    <property type="project" value="TreeGrafter"/>
</dbReference>
<dbReference type="CDD" id="cd00042">
    <property type="entry name" value="CY"/>
    <property type="match status" value="1"/>
</dbReference>
<protein>
    <recommendedName>
        <fullName evidence="7">Cystatin kininogen-type domain-containing protein</fullName>
    </recommendedName>
</protein>
<keyword evidence="4" id="KW-1015">Disulfide bond</keyword>
<dbReference type="GO" id="GO:0007204">
    <property type="term" value="P:positive regulation of cytosolic calcium ion concentration"/>
    <property type="evidence" value="ECO:0007669"/>
    <property type="project" value="TreeGrafter"/>
</dbReference>
<dbReference type="SUPFAM" id="SSF54403">
    <property type="entry name" value="Cystatin/monellin"/>
    <property type="match status" value="2"/>
</dbReference>
<evidence type="ECO:0000259" key="7">
    <source>
        <dbReference type="PROSITE" id="PS51647"/>
    </source>
</evidence>
<keyword evidence="5" id="KW-0325">Glycoprotein</keyword>
<dbReference type="Proteomes" id="UP000250572">
    <property type="component" value="Unassembled WGS sequence"/>
</dbReference>
<dbReference type="InterPro" id="IPR046350">
    <property type="entry name" value="Cystatin_sf"/>
</dbReference>
<gene>
    <name evidence="8" type="ORF">CCH79_00009506</name>
</gene>
<keyword evidence="1" id="KW-0646">Protease inhibitor</keyword>
<sequence length="450" mass="49689">MATCMECLSASLYTATERTPIFLAVRITRHAISPREYSRKTRRKHAGALLGLLGELQTCRIIRQHEGQKSFIFAAFTAQHNSGRIKAEIPESQPQLKRTNSLNHPETGVGIFTADVDGQRGVLVFCDDPSVQKAVTSALHEFNSKLTVGQKLALFEIRVAKKTEDGSDSRYYLEFTSRRSDCPAGGSKNWTDCDYLPTGALAAISCNSTVHMNEKETVTKEVYCNIDGYISAEKAKCLGCPVEIEENSDDLKVPLLASVSKFNSISNSTHLFTLNRVSHATRQVVAGFRYKLRFDMKKTTCAKAEHKDLNDLCVPDEENKEFANCNATVDMAPWRLEQPSVFLAQCEDRALSAPRRRPPGWSPLRNLDSPPQPPPSIQSPSKAPAKEESSEEDTTASKPSASPNANNHPFHCPSSPWKQFKPVQPVAPTDAAKASQKPPLKGDFREASLP</sequence>
<dbReference type="STRING" id="33528.ENSGAFP00000015642"/>
<feature type="compositionally biased region" description="Polar residues" evidence="6">
    <location>
        <begin position="396"/>
        <end position="407"/>
    </location>
</feature>
<keyword evidence="9" id="KW-1185">Reference proteome</keyword>
<evidence type="ECO:0000256" key="5">
    <source>
        <dbReference type="ARBA" id="ARBA00023180"/>
    </source>
</evidence>
<dbReference type="EMBL" id="NHOQ01001911">
    <property type="protein sequence ID" value="PWA21257.1"/>
    <property type="molecule type" value="Genomic_DNA"/>
</dbReference>
<dbReference type="SMART" id="SM00043">
    <property type="entry name" value="CY"/>
    <property type="match status" value="2"/>
</dbReference>
<dbReference type="InterPro" id="IPR050735">
    <property type="entry name" value="Kininogen_Fetuin_HRG"/>
</dbReference>
<feature type="compositionally biased region" description="Basic and acidic residues" evidence="6">
    <location>
        <begin position="440"/>
        <end position="450"/>
    </location>
</feature>
<dbReference type="PROSITE" id="PS51647">
    <property type="entry name" value="CYSTATIN_KININOGEN"/>
    <property type="match status" value="2"/>
</dbReference>